<feature type="domain" description="DUF1722" evidence="1">
    <location>
        <begin position="194"/>
        <end position="309"/>
    </location>
</feature>
<dbReference type="AlphaFoldDB" id="A0A4R2FIN5"/>
<evidence type="ECO:0000313" key="2">
    <source>
        <dbReference type="EMBL" id="TCN82102.1"/>
    </source>
</evidence>
<dbReference type="PIRSF" id="PIRSF037004">
    <property type="entry name" value="UCP037004"/>
    <property type="match status" value="1"/>
</dbReference>
<keyword evidence="3" id="KW-1185">Reference proteome</keyword>
<dbReference type="RefSeq" id="WP_133039588.1">
    <property type="nucleotide sequence ID" value="NZ_SLWF01000020.1"/>
</dbReference>
<protein>
    <submittedName>
        <fullName evidence="2">Uncharacterized protein YbgA (DUF1722 family)</fullName>
    </submittedName>
</protein>
<evidence type="ECO:0000259" key="1">
    <source>
        <dbReference type="Pfam" id="PF08349"/>
    </source>
</evidence>
<dbReference type="OrthoDB" id="495783at2"/>
<accession>A0A4R2FIN5</accession>
<evidence type="ECO:0000313" key="3">
    <source>
        <dbReference type="Proteomes" id="UP000294832"/>
    </source>
</evidence>
<organism evidence="2 3">
    <name type="scientific">Shewanella fodinae</name>
    <dbReference type="NCBI Taxonomy" id="552357"/>
    <lineage>
        <taxon>Bacteria</taxon>
        <taxon>Pseudomonadati</taxon>
        <taxon>Pseudomonadota</taxon>
        <taxon>Gammaproteobacteria</taxon>
        <taxon>Alteromonadales</taxon>
        <taxon>Shewanellaceae</taxon>
        <taxon>Shewanella</taxon>
    </lineage>
</organism>
<proteinExistence type="predicted"/>
<dbReference type="PANTHER" id="PTHR30087">
    <property type="entry name" value="INNER MEMBRANE PROTEIN"/>
    <property type="match status" value="1"/>
</dbReference>
<reference evidence="2 3" key="1">
    <citation type="submission" date="2019-03" db="EMBL/GenBank/DDBJ databases">
        <title>Freshwater and sediment microbial communities from various areas in North America, analyzing microbe dynamics in response to fracking.</title>
        <authorList>
            <person name="Lamendella R."/>
        </authorList>
    </citation>
    <scope>NUCLEOTIDE SEQUENCE [LARGE SCALE GENOMIC DNA]</scope>
    <source>
        <strain evidence="2 3">74A</strain>
    </source>
</reference>
<dbReference type="EMBL" id="SLWF01000020">
    <property type="protein sequence ID" value="TCN82102.1"/>
    <property type="molecule type" value="Genomic_DNA"/>
</dbReference>
<dbReference type="PANTHER" id="PTHR30087:SF0">
    <property type="entry name" value="INNER MEMBRANE PROTEIN"/>
    <property type="match status" value="1"/>
</dbReference>
<gene>
    <name evidence="2" type="ORF">EDC91_12075</name>
</gene>
<dbReference type="InterPro" id="IPR017087">
    <property type="entry name" value="UCP037004"/>
</dbReference>
<sequence length="318" mass="36412">MYKFDVQHIRLGISACLLGGKVRFDGGHKRSVYCSNELARYFQFVPVCPEMAIGLGAPRPSIRQVQFAEQIRIQNVKGELDVTDELQRYCQQKVATLDFLSGYILCAKSPTCGMERVTVYKAGTNNGSKSGVGVLAAALQQQWPQLPIEEEGRLNDLHIRENFFTRVYAYHDWQMLQQSGVSRHKLTDFHARYKYLLLAHCPKLYRELGPLLADASLPEAAVAERYFVTFMAALRHQASRNNHTSALQHIQGYFKKSLSKQQKAELSQAIMDYRNGLKPLLVPLTLINHYLQEFPSPYISRQVYLNPHPQELKLRYAY</sequence>
<name>A0A4R2FIN5_9GAMM</name>
<dbReference type="InterPro" id="IPR007553">
    <property type="entry name" value="2-thiour_desulf"/>
</dbReference>
<dbReference type="Pfam" id="PF08349">
    <property type="entry name" value="DUF1722"/>
    <property type="match status" value="1"/>
</dbReference>
<dbReference type="InterPro" id="IPR013560">
    <property type="entry name" value="DUF1722"/>
</dbReference>
<dbReference type="Pfam" id="PF04463">
    <property type="entry name" value="2-thiour_desulf"/>
    <property type="match status" value="1"/>
</dbReference>
<dbReference type="Proteomes" id="UP000294832">
    <property type="component" value="Unassembled WGS sequence"/>
</dbReference>
<comment type="caution">
    <text evidence="2">The sequence shown here is derived from an EMBL/GenBank/DDBJ whole genome shotgun (WGS) entry which is preliminary data.</text>
</comment>